<reference evidence="7 8" key="1">
    <citation type="submission" date="2017-05" db="EMBL/GenBank/DDBJ databases">
        <title>The complete genome sequence of Deinococcus ficus isolated from the rhizosphere of the Ficus religiosa L. in Taiwan.</title>
        <authorList>
            <person name="Wu K.-M."/>
            <person name="Liao T.-L."/>
            <person name="Liu Y.-M."/>
            <person name="Young C.-C."/>
            <person name="Tsai S.-F."/>
        </authorList>
    </citation>
    <scope>NUCLEOTIDE SEQUENCE [LARGE SCALE GENOMIC DNA]</scope>
    <source>
        <strain evidence="7 8">CC-FR2-10</strain>
        <plasmid evidence="8">pdfi2</plasmid>
    </source>
</reference>
<dbReference type="EMBL" id="CP021083">
    <property type="protein sequence ID" value="ASN82838.1"/>
    <property type="molecule type" value="Genomic_DNA"/>
</dbReference>
<dbReference type="SMART" id="SM00833">
    <property type="entry name" value="CobW_C"/>
    <property type="match status" value="1"/>
</dbReference>
<evidence type="ECO:0000256" key="3">
    <source>
        <dbReference type="ARBA" id="ARBA00023186"/>
    </source>
</evidence>
<dbReference type="InterPro" id="IPR051316">
    <property type="entry name" value="Zinc-reg_GTPase_activator"/>
</dbReference>
<dbReference type="KEGG" id="dfc:DFI_16725"/>
<evidence type="ECO:0000259" key="6">
    <source>
        <dbReference type="SMART" id="SM00833"/>
    </source>
</evidence>
<dbReference type="Gene3D" id="3.30.1220.10">
    <property type="entry name" value="CobW-like, C-terminal domain"/>
    <property type="match status" value="1"/>
</dbReference>
<sequence>MTSPLPERIGVTVIGGFLGAGKTTLVNHLIRTSFRRLGVIVNEFGTAGVDGQLIQALTDDVQELTAGCLCCTGREDLLRALVHLAHRAHQDGAPPNHVLIELSGVADPVPVLHTLLDPMVRGVFRLRSLVAVADARFLTRTLADHPEAALQLAYATTVVLNKTDLVPPAALEAAADTVGALNPLARVLHAEHGHVDAPALLDTAGFDADWTPPPVQTRHTPGLKTVTLEADRPLSARGWHDLIGRIAGRPGQVLRVKGHVSLAGQGTRLLLHAVRDVITVDRTEEKQNGRSRVVMIGRDLDAQEERAAFAQAMDAPRALILPRRAAPAGGRGVRR</sequence>
<evidence type="ECO:0000313" key="7">
    <source>
        <dbReference type="EMBL" id="ASN82838.1"/>
    </source>
</evidence>
<dbReference type="GO" id="GO:0016787">
    <property type="term" value="F:hydrolase activity"/>
    <property type="evidence" value="ECO:0007669"/>
    <property type="project" value="UniProtKB-KW"/>
</dbReference>
<dbReference type="STRING" id="317577.GCA_000419625_03416"/>
<dbReference type="PANTHER" id="PTHR13748:SF62">
    <property type="entry name" value="COBW DOMAIN-CONTAINING PROTEIN"/>
    <property type="match status" value="1"/>
</dbReference>
<organism evidence="7 8">
    <name type="scientific">Deinococcus ficus</name>
    <dbReference type="NCBI Taxonomy" id="317577"/>
    <lineage>
        <taxon>Bacteria</taxon>
        <taxon>Thermotogati</taxon>
        <taxon>Deinococcota</taxon>
        <taxon>Deinococci</taxon>
        <taxon>Deinococcales</taxon>
        <taxon>Deinococcaceae</taxon>
        <taxon>Deinococcus</taxon>
    </lineage>
</organism>
<evidence type="ECO:0000313" key="8">
    <source>
        <dbReference type="Proteomes" id="UP000259030"/>
    </source>
</evidence>
<evidence type="ECO:0000256" key="2">
    <source>
        <dbReference type="ARBA" id="ARBA00022801"/>
    </source>
</evidence>
<evidence type="ECO:0000256" key="1">
    <source>
        <dbReference type="ARBA" id="ARBA00022741"/>
    </source>
</evidence>
<keyword evidence="1" id="KW-0547">Nucleotide-binding</keyword>
<geneLocation type="plasmid" evidence="8">
    <name>pdfi2</name>
</geneLocation>
<accession>A0A221T1Q5</accession>
<dbReference type="SUPFAM" id="SSF90002">
    <property type="entry name" value="Hypothetical protein YjiA, C-terminal domain"/>
    <property type="match status" value="1"/>
</dbReference>
<dbReference type="AlphaFoldDB" id="A0A221T1Q5"/>
<dbReference type="Pfam" id="PF02492">
    <property type="entry name" value="cobW"/>
    <property type="match status" value="1"/>
</dbReference>
<evidence type="ECO:0000256" key="4">
    <source>
        <dbReference type="ARBA" id="ARBA00034320"/>
    </source>
</evidence>
<dbReference type="InterPro" id="IPR027417">
    <property type="entry name" value="P-loop_NTPase"/>
</dbReference>
<dbReference type="Proteomes" id="UP000259030">
    <property type="component" value="Plasmid pDFI2"/>
</dbReference>
<evidence type="ECO:0000256" key="5">
    <source>
        <dbReference type="ARBA" id="ARBA00049117"/>
    </source>
</evidence>
<comment type="similarity">
    <text evidence="4">Belongs to the SIMIBI class G3E GTPase family. ZNG1 subfamily.</text>
</comment>
<dbReference type="InterPro" id="IPR003495">
    <property type="entry name" value="CobW/HypB/UreG_nucleotide-bd"/>
</dbReference>
<protein>
    <submittedName>
        <fullName evidence="7">Cobalamin biosynthesis protein CobW</fullName>
    </submittedName>
</protein>
<keyword evidence="7" id="KW-0614">Plasmid</keyword>
<dbReference type="RefSeq" id="WP_027462325.1">
    <property type="nucleotide sequence ID" value="NZ_CP021083.1"/>
</dbReference>
<dbReference type="CDD" id="cd03112">
    <property type="entry name" value="CobW-like"/>
    <property type="match status" value="1"/>
</dbReference>
<comment type="catalytic activity">
    <reaction evidence="5">
        <text>GTP + H2O = GDP + phosphate + H(+)</text>
        <dbReference type="Rhea" id="RHEA:19669"/>
        <dbReference type="ChEBI" id="CHEBI:15377"/>
        <dbReference type="ChEBI" id="CHEBI:15378"/>
        <dbReference type="ChEBI" id="CHEBI:37565"/>
        <dbReference type="ChEBI" id="CHEBI:43474"/>
        <dbReference type="ChEBI" id="CHEBI:58189"/>
    </reaction>
    <physiologicalReaction direction="left-to-right" evidence="5">
        <dbReference type="Rhea" id="RHEA:19670"/>
    </physiologicalReaction>
</comment>
<gene>
    <name evidence="7" type="ORF">DFI_16725</name>
</gene>
<keyword evidence="8" id="KW-1185">Reference proteome</keyword>
<dbReference type="InterPro" id="IPR011629">
    <property type="entry name" value="CobW-like_C"/>
</dbReference>
<name>A0A221T1Q5_9DEIO</name>
<proteinExistence type="inferred from homology"/>
<keyword evidence="3" id="KW-0143">Chaperone</keyword>
<dbReference type="Pfam" id="PF07683">
    <property type="entry name" value="CobW_C"/>
    <property type="match status" value="1"/>
</dbReference>
<keyword evidence="2" id="KW-0378">Hydrolase</keyword>
<feature type="domain" description="CobW C-terminal" evidence="6">
    <location>
        <begin position="223"/>
        <end position="313"/>
    </location>
</feature>
<dbReference type="SUPFAM" id="SSF52540">
    <property type="entry name" value="P-loop containing nucleoside triphosphate hydrolases"/>
    <property type="match status" value="1"/>
</dbReference>
<dbReference type="Gene3D" id="3.40.50.300">
    <property type="entry name" value="P-loop containing nucleotide triphosphate hydrolases"/>
    <property type="match status" value="1"/>
</dbReference>
<dbReference type="InterPro" id="IPR036627">
    <property type="entry name" value="CobW-likC_sf"/>
</dbReference>
<dbReference type="PANTHER" id="PTHR13748">
    <property type="entry name" value="COBW-RELATED"/>
    <property type="match status" value="1"/>
</dbReference>
<dbReference type="GO" id="GO:0005737">
    <property type="term" value="C:cytoplasm"/>
    <property type="evidence" value="ECO:0007669"/>
    <property type="project" value="TreeGrafter"/>
</dbReference>
<dbReference type="GO" id="GO:0000166">
    <property type="term" value="F:nucleotide binding"/>
    <property type="evidence" value="ECO:0007669"/>
    <property type="project" value="UniProtKB-KW"/>
</dbReference>